<dbReference type="EMBL" id="JANAWD010001405">
    <property type="protein sequence ID" value="KAJ3473415.1"/>
    <property type="molecule type" value="Genomic_DNA"/>
</dbReference>
<feature type="compositionally biased region" description="Polar residues" evidence="1">
    <location>
        <begin position="179"/>
        <end position="204"/>
    </location>
</feature>
<dbReference type="AlphaFoldDB" id="A0AAD5Y7P2"/>
<sequence>MPPPRSDSPSPKDAKSAKAKKKASNASTTKPLSVAQSTRSQTKKLTDDEVHATSGMESSPTTYENGQTRNSPDPFQSDPQDQWKVDEPQPTTEHARSGAGGGLIKQLQKAWRKGFTPPRSPNGPGERLNAYAAEGTRSQSEEKNSTISNSSSSPARSTSNGDPAQGSPALSYASLEVQPPQSQAVGTTEMSDPQLESASPQSTPSKRKKRSLVTPLLDLIENARNNISRRKMAAANSSPTVVEETPPPPDTTEKPVKRFKMEKKPQEEEVMTHIISPAAALTIQSTPLADGAASPPPDELPAFTPRPPMGFPKLQLGAPTEDIVGLAPKQLRDWKKAKGNKVLLNPFGYGGDNAKERNWVRLMLMTKLAVILDKDDLEVIPPIPERETGGINKPPFLYYLGGLTDEDQKKLIDHECWSAPDFTFFALPFDNTLPTFVMNIINLCGGQTDIRDTIIQSLVISEPTFEYLERLIRAHPTLSKMKKNDALAKVLETTRVTNTPFFDTNDVPTTLTSIYIESPALNTEQWCEWVTHIRDNVEFYGSFTGKGRRCPNFLCEGCHGVNHITEYCSLKGVPGWYGVHDIANIPRPYLAPRTRNDTRTGIASSSQMTDSRSFDTSVMLSSPTQHAQQPLFRSPYFSH</sequence>
<organism evidence="2 3">
    <name type="scientific">Meripilus lineatus</name>
    <dbReference type="NCBI Taxonomy" id="2056292"/>
    <lineage>
        <taxon>Eukaryota</taxon>
        <taxon>Fungi</taxon>
        <taxon>Dikarya</taxon>
        <taxon>Basidiomycota</taxon>
        <taxon>Agaricomycotina</taxon>
        <taxon>Agaricomycetes</taxon>
        <taxon>Polyporales</taxon>
        <taxon>Meripilaceae</taxon>
        <taxon>Meripilus</taxon>
    </lineage>
</organism>
<reference evidence="2" key="1">
    <citation type="submission" date="2022-07" db="EMBL/GenBank/DDBJ databases">
        <title>Genome Sequence of Physisporinus lineatus.</title>
        <authorList>
            <person name="Buettner E."/>
        </authorList>
    </citation>
    <scope>NUCLEOTIDE SEQUENCE</scope>
    <source>
        <strain evidence="2">VT162</strain>
    </source>
</reference>
<evidence type="ECO:0000256" key="1">
    <source>
        <dbReference type="SAM" id="MobiDB-lite"/>
    </source>
</evidence>
<keyword evidence="3" id="KW-1185">Reference proteome</keyword>
<evidence type="ECO:0000313" key="3">
    <source>
        <dbReference type="Proteomes" id="UP001212997"/>
    </source>
</evidence>
<comment type="caution">
    <text evidence="2">The sequence shown here is derived from an EMBL/GenBank/DDBJ whole genome shotgun (WGS) entry which is preliminary data.</text>
</comment>
<dbReference type="Proteomes" id="UP001212997">
    <property type="component" value="Unassembled WGS sequence"/>
</dbReference>
<evidence type="ECO:0000313" key="2">
    <source>
        <dbReference type="EMBL" id="KAJ3473415.1"/>
    </source>
</evidence>
<feature type="compositionally biased region" description="Low complexity" evidence="1">
    <location>
        <begin position="145"/>
        <end position="159"/>
    </location>
</feature>
<feature type="compositionally biased region" description="Polar residues" evidence="1">
    <location>
        <begin position="55"/>
        <end position="80"/>
    </location>
</feature>
<proteinExistence type="predicted"/>
<protein>
    <submittedName>
        <fullName evidence="2">Uncharacterized protein</fullName>
    </submittedName>
</protein>
<feature type="region of interest" description="Disordered" evidence="1">
    <location>
        <begin position="590"/>
        <end position="627"/>
    </location>
</feature>
<feature type="region of interest" description="Disordered" evidence="1">
    <location>
        <begin position="1"/>
        <end position="214"/>
    </location>
</feature>
<feature type="compositionally biased region" description="Polar residues" evidence="1">
    <location>
        <begin position="599"/>
        <end position="627"/>
    </location>
</feature>
<accession>A0AAD5Y7P2</accession>
<name>A0AAD5Y7P2_9APHY</name>
<gene>
    <name evidence="2" type="ORF">NLI96_g13012</name>
</gene>
<feature type="region of interest" description="Disordered" evidence="1">
    <location>
        <begin position="232"/>
        <end position="255"/>
    </location>
</feature>